<keyword evidence="2" id="KW-1185">Reference proteome</keyword>
<accession>A0A5R9QND8</accession>
<gene>
    <name evidence="1" type="ORF">FAS41_27880</name>
</gene>
<sequence>MTTHKTKMHTVRTSAIADALLVSLRTAVDLSREPVPALTVPTAPEQYAEVKAGLHRMAEQFVDPARAETRRTSVDDVAREFIDVLAQAGRKGLPFEHLGSALEYDDQLAAYRSRQDQYARSSNSRAQANADEVQFWVEDLLAVLRVRHVLGVEAVADAAEAGNKLLASSALDLVAREKLNSSGAQGLPILAAGRGLMLLRDAGAEAGALELADLEVLVALAGLELFPAALPGYGLGMDALSFTLDTSQVRVDARGAVLYREAQTAQGRSVLPHSVIAGVSKQAVKELQAGVDSRLDNVPHNFAEAGIGDSTLEQSRRYVQGNGGLNMLEFSKRMG</sequence>
<comment type="caution">
    <text evidence="1">The sequence shown here is derived from an EMBL/GenBank/DDBJ whole genome shotgun (WGS) entry which is preliminary data.</text>
</comment>
<evidence type="ECO:0000313" key="2">
    <source>
        <dbReference type="Proteomes" id="UP000306635"/>
    </source>
</evidence>
<dbReference type="RefSeq" id="WP_138526558.1">
    <property type="nucleotide sequence ID" value="NZ_SWDV01000050.1"/>
</dbReference>
<dbReference type="OrthoDB" id="6904387at2"/>
<organism evidence="1 2">
    <name type="scientific">Pseudomonas nicosulfuronedens</name>
    <dbReference type="NCBI Taxonomy" id="2571105"/>
    <lineage>
        <taxon>Bacteria</taxon>
        <taxon>Pseudomonadati</taxon>
        <taxon>Pseudomonadota</taxon>
        <taxon>Gammaproteobacteria</taxon>
        <taxon>Pseudomonadales</taxon>
        <taxon>Pseudomonadaceae</taxon>
        <taxon>Pseudomonas</taxon>
    </lineage>
</organism>
<proteinExistence type="predicted"/>
<protein>
    <submittedName>
        <fullName evidence="1">Uncharacterized protein</fullName>
    </submittedName>
</protein>
<reference evidence="1 2" key="1">
    <citation type="submission" date="2019-04" db="EMBL/GenBank/DDBJ databases">
        <authorList>
            <person name="Li M."/>
        </authorList>
    </citation>
    <scope>NUCLEOTIDE SEQUENCE [LARGE SCALE GENOMIC DNA]</scope>
    <source>
        <strain evidence="1 2">LAM1902</strain>
    </source>
</reference>
<dbReference type="AlphaFoldDB" id="A0A5R9QND8"/>
<evidence type="ECO:0000313" key="1">
    <source>
        <dbReference type="EMBL" id="TLX70488.1"/>
    </source>
</evidence>
<name>A0A5R9QND8_9PSED</name>
<dbReference type="Proteomes" id="UP000306635">
    <property type="component" value="Unassembled WGS sequence"/>
</dbReference>
<dbReference type="EMBL" id="SWDV01000050">
    <property type="protein sequence ID" value="TLX70488.1"/>
    <property type="molecule type" value="Genomic_DNA"/>
</dbReference>